<dbReference type="GO" id="GO:0005524">
    <property type="term" value="F:ATP binding"/>
    <property type="evidence" value="ECO:0007669"/>
    <property type="project" value="UniProtKB-KW"/>
</dbReference>
<evidence type="ECO:0000313" key="10">
    <source>
        <dbReference type="EMBL" id="RLV56932.1"/>
    </source>
</evidence>
<gene>
    <name evidence="10" type="ORF">D9V41_03960</name>
</gene>
<keyword evidence="3" id="KW-0762">Sugar transport</keyword>
<dbReference type="AlphaFoldDB" id="A0A3L8PSH4"/>
<dbReference type="PROSITE" id="PS50893">
    <property type="entry name" value="ABC_TRANSPORTER_2"/>
    <property type="match status" value="2"/>
</dbReference>
<dbReference type="GO" id="GO:0016887">
    <property type="term" value="F:ATP hydrolysis activity"/>
    <property type="evidence" value="ECO:0007669"/>
    <property type="project" value="InterPro"/>
</dbReference>
<evidence type="ECO:0000256" key="8">
    <source>
        <dbReference type="ARBA" id="ARBA00023136"/>
    </source>
</evidence>
<dbReference type="InterPro" id="IPR003593">
    <property type="entry name" value="AAA+_ATPase"/>
</dbReference>
<dbReference type="InterPro" id="IPR017871">
    <property type="entry name" value="ABC_transporter-like_CS"/>
</dbReference>
<dbReference type="InterPro" id="IPR003439">
    <property type="entry name" value="ABC_transporter-like_ATP-bd"/>
</dbReference>
<keyword evidence="6 10" id="KW-0067">ATP-binding</keyword>
<dbReference type="InterPro" id="IPR050107">
    <property type="entry name" value="ABC_carbohydrate_import_ATPase"/>
</dbReference>
<sequence length="514" mass="55014">MAERVQPMAGPSTEGPAALVEVRGVSKRFGGTLALDEVSVELRAGEVHAFVGENGAGKSTLGKVVAGIYSPDAGEVRVRGTQVDRWDPARAQAAGVAMIAQELALVPELTVAENVFLGIEQHRWGVLRGGLKARYRALDERVGFGLDADTVVAELSIADQQKVEILRALAREARVIVMDEPTSSLSAHETARLHEVIAALCVQGCAVVYVSHFLDAVLEVSDHVTVLRDGVRIASRPVAGMSKDDVIEAMLGRKLESVFPPKPDPPNGVEPVLRVESLATETGVVDASLTIRPGEIVGLLGLVGSGRSELARALFGADGRTGGRVWFDGRELPERWSVSDAVAAQMAFVPESRHHDGLVLERSVRENVALAHLNRFTSTGALSSRSEKDVVRRTMEDLEMRPLAIELPVGGFSGGNQQKALLGRWLLGAPKLMILDEPTRGVDVGAKRTIYRAIADMAARGMAVLVISSEHEEVLGLAHRAYLVSGGRTVAEVDPDAVSADEIVRTLFSVEDEE</sequence>
<dbReference type="CDD" id="cd03215">
    <property type="entry name" value="ABC_Carb_Monos_II"/>
    <property type="match status" value="1"/>
</dbReference>
<comment type="caution">
    <text evidence="10">The sequence shown here is derived from an EMBL/GenBank/DDBJ whole genome shotgun (WGS) entry which is preliminary data.</text>
</comment>
<evidence type="ECO:0000259" key="9">
    <source>
        <dbReference type="PROSITE" id="PS50893"/>
    </source>
</evidence>
<keyword evidence="1" id="KW-0813">Transport</keyword>
<keyword evidence="2" id="KW-1003">Cell membrane</keyword>
<accession>A0A3L8PSH4</accession>
<proteinExistence type="predicted"/>
<name>A0A3L8PSH4_9ACTN</name>
<evidence type="ECO:0000256" key="1">
    <source>
        <dbReference type="ARBA" id="ARBA00022448"/>
    </source>
</evidence>
<keyword evidence="8" id="KW-0472">Membrane</keyword>
<reference evidence="10 11" key="1">
    <citation type="submission" date="2018-10" db="EMBL/GenBank/DDBJ databases">
        <title>Aeromicrobium sp. 9W16Y-2 whole genome shotgun sequence.</title>
        <authorList>
            <person name="Li F."/>
        </authorList>
    </citation>
    <scope>NUCLEOTIDE SEQUENCE [LARGE SCALE GENOMIC DNA]</scope>
    <source>
        <strain evidence="10 11">9W16Y-2</strain>
    </source>
</reference>
<keyword evidence="7" id="KW-1278">Translocase</keyword>
<evidence type="ECO:0000313" key="11">
    <source>
        <dbReference type="Proteomes" id="UP000282515"/>
    </source>
</evidence>
<dbReference type="RefSeq" id="WP_121793233.1">
    <property type="nucleotide sequence ID" value="NZ_RDBF01000002.1"/>
</dbReference>
<protein>
    <submittedName>
        <fullName evidence="10">Sugar ABC transporter ATP-binding protein</fullName>
    </submittedName>
</protein>
<dbReference type="OrthoDB" id="3311037at2"/>
<organism evidence="10 11">
    <name type="scientific">Aeromicrobium phragmitis</name>
    <dbReference type="NCBI Taxonomy" id="2478914"/>
    <lineage>
        <taxon>Bacteria</taxon>
        <taxon>Bacillati</taxon>
        <taxon>Actinomycetota</taxon>
        <taxon>Actinomycetes</taxon>
        <taxon>Propionibacteriales</taxon>
        <taxon>Nocardioidaceae</taxon>
        <taxon>Aeromicrobium</taxon>
    </lineage>
</organism>
<evidence type="ECO:0000256" key="5">
    <source>
        <dbReference type="ARBA" id="ARBA00022741"/>
    </source>
</evidence>
<evidence type="ECO:0000256" key="3">
    <source>
        <dbReference type="ARBA" id="ARBA00022597"/>
    </source>
</evidence>
<evidence type="ECO:0000256" key="2">
    <source>
        <dbReference type="ARBA" id="ARBA00022475"/>
    </source>
</evidence>
<dbReference type="InterPro" id="IPR027417">
    <property type="entry name" value="P-loop_NTPase"/>
</dbReference>
<dbReference type="CDD" id="cd03216">
    <property type="entry name" value="ABC_Carb_Monos_I"/>
    <property type="match status" value="1"/>
</dbReference>
<keyword evidence="4" id="KW-0677">Repeat</keyword>
<dbReference type="Proteomes" id="UP000282515">
    <property type="component" value="Unassembled WGS sequence"/>
</dbReference>
<dbReference type="Pfam" id="PF00005">
    <property type="entry name" value="ABC_tran"/>
    <property type="match status" value="2"/>
</dbReference>
<feature type="domain" description="ABC transporter" evidence="9">
    <location>
        <begin position="20"/>
        <end position="254"/>
    </location>
</feature>
<dbReference type="SUPFAM" id="SSF52540">
    <property type="entry name" value="P-loop containing nucleoside triphosphate hydrolases"/>
    <property type="match status" value="2"/>
</dbReference>
<dbReference type="SMART" id="SM00382">
    <property type="entry name" value="AAA"/>
    <property type="match status" value="2"/>
</dbReference>
<dbReference type="PANTHER" id="PTHR43790">
    <property type="entry name" value="CARBOHYDRATE TRANSPORT ATP-BINDING PROTEIN MG119-RELATED"/>
    <property type="match status" value="1"/>
</dbReference>
<keyword evidence="11" id="KW-1185">Reference proteome</keyword>
<feature type="domain" description="ABC transporter" evidence="9">
    <location>
        <begin position="267"/>
        <end position="511"/>
    </location>
</feature>
<dbReference type="PROSITE" id="PS00211">
    <property type="entry name" value="ABC_TRANSPORTER_1"/>
    <property type="match status" value="1"/>
</dbReference>
<evidence type="ECO:0000256" key="7">
    <source>
        <dbReference type="ARBA" id="ARBA00022967"/>
    </source>
</evidence>
<keyword evidence="5" id="KW-0547">Nucleotide-binding</keyword>
<dbReference type="EMBL" id="RDBF01000002">
    <property type="protein sequence ID" value="RLV56932.1"/>
    <property type="molecule type" value="Genomic_DNA"/>
</dbReference>
<dbReference type="Gene3D" id="3.40.50.300">
    <property type="entry name" value="P-loop containing nucleotide triphosphate hydrolases"/>
    <property type="match status" value="2"/>
</dbReference>
<dbReference type="PANTHER" id="PTHR43790:SF3">
    <property type="entry name" value="D-ALLOSE IMPORT ATP-BINDING PROTEIN ALSA-RELATED"/>
    <property type="match status" value="1"/>
</dbReference>
<evidence type="ECO:0000256" key="6">
    <source>
        <dbReference type="ARBA" id="ARBA00022840"/>
    </source>
</evidence>
<evidence type="ECO:0000256" key="4">
    <source>
        <dbReference type="ARBA" id="ARBA00022737"/>
    </source>
</evidence>